<name>G0EDG2_PYRF1</name>
<dbReference type="PANTHER" id="PTHR43449">
    <property type="entry name" value="NUCLEOTIDYLTRANSFERASE"/>
    <property type="match status" value="1"/>
</dbReference>
<keyword evidence="3" id="KW-1185">Reference proteome</keyword>
<evidence type="ECO:0000313" key="3">
    <source>
        <dbReference type="Proteomes" id="UP000001037"/>
    </source>
</evidence>
<dbReference type="Pfam" id="PF01909">
    <property type="entry name" value="NTP_transf_2"/>
    <property type="match status" value="1"/>
</dbReference>
<dbReference type="Gene3D" id="3.30.460.10">
    <property type="entry name" value="Beta Polymerase, domain 2"/>
    <property type="match status" value="1"/>
</dbReference>
<protein>
    <submittedName>
        <fullName evidence="2">DNA polymerase beta domain protein region</fullName>
    </submittedName>
</protein>
<gene>
    <name evidence="2" type="ordered locus">Pyrfu_0778</name>
</gene>
<dbReference type="InterPro" id="IPR043519">
    <property type="entry name" value="NT_sf"/>
</dbReference>
<dbReference type="InterPro" id="IPR002934">
    <property type="entry name" value="Polymerase_NTP_transf_dom"/>
</dbReference>
<dbReference type="GO" id="GO:0016779">
    <property type="term" value="F:nucleotidyltransferase activity"/>
    <property type="evidence" value="ECO:0007669"/>
    <property type="project" value="InterPro"/>
</dbReference>
<dbReference type="Proteomes" id="UP000001037">
    <property type="component" value="Chromosome"/>
</dbReference>
<dbReference type="CDD" id="cd05403">
    <property type="entry name" value="NT_KNTase_like"/>
    <property type="match status" value="1"/>
</dbReference>
<dbReference type="eggNOG" id="arCOG01200">
    <property type="taxonomic scope" value="Archaea"/>
</dbReference>
<organism evidence="2 3">
    <name type="scientific">Pyrolobus fumarii (strain DSM 11204 / 1A)</name>
    <dbReference type="NCBI Taxonomy" id="694429"/>
    <lineage>
        <taxon>Archaea</taxon>
        <taxon>Thermoproteota</taxon>
        <taxon>Thermoprotei</taxon>
        <taxon>Desulfurococcales</taxon>
        <taxon>Pyrodictiaceae</taxon>
        <taxon>Pyrolobus</taxon>
    </lineage>
</organism>
<accession>G0EDG2</accession>
<dbReference type="InParanoid" id="G0EDG2"/>
<dbReference type="HOGENOM" id="CLU_130257_9_1_2"/>
<proteinExistence type="predicted"/>
<evidence type="ECO:0000313" key="2">
    <source>
        <dbReference type="EMBL" id="AEM38647.1"/>
    </source>
</evidence>
<feature type="domain" description="Polymerase nucleotidyl transferase" evidence="1">
    <location>
        <begin position="21"/>
        <end position="102"/>
    </location>
</feature>
<dbReference type="SUPFAM" id="SSF81301">
    <property type="entry name" value="Nucleotidyltransferase"/>
    <property type="match status" value="1"/>
</dbReference>
<evidence type="ECO:0000259" key="1">
    <source>
        <dbReference type="Pfam" id="PF01909"/>
    </source>
</evidence>
<sequence length="121" mass="14103">MRAKLLKAMAERLRRQDKLLMEYVKRILDNYPHARVILIGSRARGTQLPYSDFDLVVVLPRVHDKLTLIEELRRLKPRGLNLDLIVLEESELSDPIVKKMLKNSIDLHNPHNARNVDTRSS</sequence>
<dbReference type="AlphaFoldDB" id="G0EDG2"/>
<reference evidence="2 3" key="1">
    <citation type="journal article" date="2011" name="Stand. Genomic Sci.">
        <title>Complete genome sequence of the hyperthermophilic chemolithoautotroph Pyrolobus fumarii type strain (1A).</title>
        <authorList>
            <person name="Anderson I."/>
            <person name="Goker M."/>
            <person name="Nolan M."/>
            <person name="Lucas S."/>
            <person name="Hammon N."/>
            <person name="Deshpande S."/>
            <person name="Cheng J.F."/>
            <person name="Tapia R."/>
            <person name="Han C."/>
            <person name="Goodwin L."/>
            <person name="Pitluck S."/>
            <person name="Huntemann M."/>
            <person name="Liolios K."/>
            <person name="Ivanova N."/>
            <person name="Pagani I."/>
            <person name="Mavromatis K."/>
            <person name="Ovchinikova G."/>
            <person name="Pati A."/>
            <person name="Chen A."/>
            <person name="Palaniappan K."/>
            <person name="Land M."/>
            <person name="Hauser L."/>
            <person name="Brambilla E.M."/>
            <person name="Huber H."/>
            <person name="Yasawong M."/>
            <person name="Rohde M."/>
            <person name="Spring S."/>
            <person name="Abt B."/>
            <person name="Sikorski J."/>
            <person name="Wirth R."/>
            <person name="Detter J.C."/>
            <person name="Woyke T."/>
            <person name="Bristow J."/>
            <person name="Eisen J.A."/>
            <person name="Markowitz V."/>
            <person name="Hugenholtz P."/>
            <person name="Kyrpides N.C."/>
            <person name="Klenk H.P."/>
            <person name="Lapidus A."/>
        </authorList>
    </citation>
    <scope>NUCLEOTIDE SEQUENCE [LARGE SCALE GENOMIC DNA]</scope>
    <source>
        <strain evidence="3">DSM 11204 / 1A</strain>
    </source>
</reference>
<dbReference type="KEGG" id="pfm:Pyrfu_0778"/>
<dbReference type="EMBL" id="CP002838">
    <property type="protein sequence ID" value="AEM38647.1"/>
    <property type="molecule type" value="Genomic_DNA"/>
</dbReference>
<dbReference type="PANTHER" id="PTHR43449:SF3">
    <property type="entry name" value="POLYMERASE NUCLEOTIDYL TRANSFERASE DOMAIN-CONTAINING PROTEIN"/>
    <property type="match status" value="1"/>
</dbReference>